<gene>
    <name evidence="1" type="ORF">SMTD_LOCUS8004</name>
</gene>
<dbReference type="PANTHER" id="PTHR13743">
    <property type="entry name" value="BEIGE/BEACH-RELATED"/>
    <property type="match status" value="1"/>
</dbReference>
<dbReference type="SUPFAM" id="SSF81837">
    <property type="entry name" value="BEACH domain"/>
    <property type="match status" value="1"/>
</dbReference>
<dbReference type="PANTHER" id="PTHR13743:SF86">
    <property type="entry name" value="LYSOSOMAL-TRAFFICKING REGULATOR"/>
    <property type="match status" value="1"/>
</dbReference>
<dbReference type="InterPro" id="IPR023362">
    <property type="entry name" value="PH-BEACH_dom"/>
</dbReference>
<dbReference type="InterPro" id="IPR011993">
    <property type="entry name" value="PH-like_dom_sf"/>
</dbReference>
<dbReference type="Gene3D" id="2.30.29.30">
    <property type="entry name" value="Pleckstrin-homology domain (PH domain)/Phosphotyrosine-binding domain (PTB)"/>
    <property type="match status" value="1"/>
</dbReference>
<dbReference type="PROSITE" id="PS51783">
    <property type="entry name" value="PH_BEACH"/>
    <property type="match status" value="1"/>
</dbReference>
<dbReference type="Gene3D" id="1.10.1540.10">
    <property type="entry name" value="BEACH domain"/>
    <property type="match status" value="1"/>
</dbReference>
<dbReference type="AlphaFoldDB" id="A0A183P0W8"/>
<protein>
    <submittedName>
        <fullName evidence="1">Uncharacterized protein</fullName>
    </submittedName>
</protein>
<accession>A0A183P0W8</accession>
<dbReference type="SUPFAM" id="SSF50729">
    <property type="entry name" value="PH domain-like"/>
    <property type="match status" value="1"/>
</dbReference>
<dbReference type="PROSITE" id="PS50197">
    <property type="entry name" value="BEACH"/>
    <property type="match status" value="1"/>
</dbReference>
<dbReference type="InterPro" id="IPR036372">
    <property type="entry name" value="BEACH_dom_sf"/>
</dbReference>
<sequence length="579" mass="66336">MFWPKSTNSKLTNNENLFSSLNASSKKYLPRKFPITQLCNQARKQCVDGHNAWLDAYSERKRIVGPLGTVLWARVAEHLSHSRGLFYHSESTPFGWCVDPVEDSLRQHGRFYYTHLPMAERLIHTTSRSNLLSARQSHPLASLIGLPSIMNHSPPVIGAACTWHNLPLCSPLSSIPLIQLASASRYHIQAVWACRLVGILHIPPIEGDLILGQTWLRFQPDPLMNRNLLMNDDCNNNDSKNVQFIEIESLYPYQSPSNRLWFAWSFKSIHHIEARRYSLRDIAVEIFPDETDVNAPMLFAMYSSKDRDNFIETITPLIGHHSCYCIHHYHNPLLVNTDEQSAIANPLPSIHHHHHCTFKQLKKCKLQNVQQAWLNGELSNFDYLMKLNTTAGRSYNDLMQYPIFPWIIRDYESLVLDLTQPTSFRRLDRPIAVQEDDRAEAVAARFKEAELLSKTSSTSHPEASGIKSKTSTLSNLSSVCPPYHYPAHCSNEAIVLHFLVRLPPYTFRHLRFQDNNFDVPDRLFHSIATTWRLATTSVSCVKELVPEFYFQPEMFINRSGLKLGCRQPGDSVDNVELPP</sequence>
<dbReference type="Proteomes" id="UP000269396">
    <property type="component" value="Unassembled WGS sequence"/>
</dbReference>
<dbReference type="InterPro" id="IPR000409">
    <property type="entry name" value="BEACH_dom"/>
</dbReference>
<dbReference type="InterPro" id="IPR050865">
    <property type="entry name" value="BEACH_Domain"/>
</dbReference>
<evidence type="ECO:0000313" key="1">
    <source>
        <dbReference type="EMBL" id="VDP42442.1"/>
    </source>
</evidence>
<name>A0A183P0W8_9TREM</name>
<dbReference type="SMART" id="SM01026">
    <property type="entry name" value="Beach"/>
    <property type="match status" value="1"/>
</dbReference>
<dbReference type="EMBL" id="UZAL01028617">
    <property type="protein sequence ID" value="VDP42442.1"/>
    <property type="molecule type" value="Genomic_DNA"/>
</dbReference>
<dbReference type="CDD" id="cd06071">
    <property type="entry name" value="Beach"/>
    <property type="match status" value="1"/>
</dbReference>
<organism evidence="1 2">
    <name type="scientific">Schistosoma mattheei</name>
    <dbReference type="NCBI Taxonomy" id="31246"/>
    <lineage>
        <taxon>Eukaryota</taxon>
        <taxon>Metazoa</taxon>
        <taxon>Spiralia</taxon>
        <taxon>Lophotrochozoa</taxon>
        <taxon>Platyhelminthes</taxon>
        <taxon>Trematoda</taxon>
        <taxon>Digenea</taxon>
        <taxon>Strigeidida</taxon>
        <taxon>Schistosomatoidea</taxon>
        <taxon>Schistosomatidae</taxon>
        <taxon>Schistosoma</taxon>
    </lineage>
</organism>
<keyword evidence="2" id="KW-1185">Reference proteome</keyword>
<dbReference type="STRING" id="31246.A0A183P0W8"/>
<reference evidence="1 2" key="1">
    <citation type="submission" date="2018-11" db="EMBL/GenBank/DDBJ databases">
        <authorList>
            <consortium name="Pathogen Informatics"/>
        </authorList>
    </citation>
    <scope>NUCLEOTIDE SEQUENCE [LARGE SCALE GENOMIC DNA]</scope>
    <source>
        <strain>Denwood</strain>
        <strain evidence="2">Zambia</strain>
    </source>
</reference>
<dbReference type="Pfam" id="PF02138">
    <property type="entry name" value="Beach"/>
    <property type="match status" value="1"/>
</dbReference>
<dbReference type="Pfam" id="PF14844">
    <property type="entry name" value="PH_BEACH"/>
    <property type="match status" value="1"/>
</dbReference>
<evidence type="ECO:0000313" key="2">
    <source>
        <dbReference type="Proteomes" id="UP000269396"/>
    </source>
</evidence>
<proteinExistence type="predicted"/>